<feature type="chain" id="PRO_5019086839" description="WxL domain-containing protein" evidence="2">
    <location>
        <begin position="24"/>
        <end position="256"/>
    </location>
</feature>
<feature type="domain" description="WxL" evidence="3">
    <location>
        <begin position="37"/>
        <end position="250"/>
    </location>
</feature>
<evidence type="ECO:0000256" key="2">
    <source>
        <dbReference type="SAM" id="SignalP"/>
    </source>
</evidence>
<dbReference type="RefSeq" id="WP_126778898.1">
    <property type="nucleotide sequence ID" value="NZ_CAUQJP010000059.1"/>
</dbReference>
<feature type="signal peptide" evidence="2">
    <location>
        <begin position="1"/>
        <end position="23"/>
    </location>
</feature>
<feature type="compositionally biased region" description="Low complexity" evidence="1">
    <location>
        <begin position="50"/>
        <end position="66"/>
    </location>
</feature>
<dbReference type="Proteomes" id="UP000287239">
    <property type="component" value="Unassembled WGS sequence"/>
</dbReference>
<dbReference type="GeneID" id="98567747"/>
<proteinExistence type="predicted"/>
<protein>
    <recommendedName>
        <fullName evidence="3">WxL domain-containing protein</fullName>
    </recommendedName>
</protein>
<name>A0A429ZSG1_9ENTE</name>
<accession>A0A429ZSG1</accession>
<dbReference type="InterPro" id="IPR027994">
    <property type="entry name" value="WxL_dom"/>
</dbReference>
<comment type="caution">
    <text evidence="4">The sequence shown here is derived from an EMBL/GenBank/DDBJ whole genome shotgun (WGS) entry which is preliminary data.</text>
</comment>
<sequence>MKKTVLSTLLVSTIILGSSVAMAATEGATPGNPAKRITDGLVSFIENDEPTNPVDPTDPGTPVDPIDPIDPENPIEPGTKGPLSLDYASSFNFGEHKITSQDETYFAAHQVVKIGEVLKDVPLYAQVTDGRGEYTGWSLGVKQNGQFKTEKGDILEGAQIKFLNAEAVNEEGGNAVAPSKVSGTVDIVADGTTTHDLMEAKVDEGQGTWVYRMGDLTTMDESVALEVPGATTKKKAEYKTTLTWILNATPTIEEGE</sequence>
<evidence type="ECO:0000259" key="3">
    <source>
        <dbReference type="Pfam" id="PF13731"/>
    </source>
</evidence>
<organism evidence="4 5">
    <name type="scientific">Vagococcus salmoninarum</name>
    <dbReference type="NCBI Taxonomy" id="2739"/>
    <lineage>
        <taxon>Bacteria</taxon>
        <taxon>Bacillati</taxon>
        <taxon>Bacillota</taxon>
        <taxon>Bacilli</taxon>
        <taxon>Lactobacillales</taxon>
        <taxon>Enterococcaceae</taxon>
        <taxon>Vagococcus</taxon>
    </lineage>
</organism>
<keyword evidence="5" id="KW-1185">Reference proteome</keyword>
<evidence type="ECO:0000313" key="5">
    <source>
        <dbReference type="Proteomes" id="UP000287239"/>
    </source>
</evidence>
<dbReference type="Pfam" id="PF13731">
    <property type="entry name" value="WxL"/>
    <property type="match status" value="1"/>
</dbReference>
<reference evidence="4 5" key="1">
    <citation type="submission" date="2017-05" db="EMBL/GenBank/DDBJ databases">
        <title>Vagococcus spp. assemblies.</title>
        <authorList>
            <person name="Gulvik C.A."/>
        </authorList>
    </citation>
    <scope>NUCLEOTIDE SEQUENCE [LARGE SCALE GENOMIC DNA]</scope>
    <source>
        <strain evidence="4 5">NCFB 2777</strain>
    </source>
</reference>
<feature type="region of interest" description="Disordered" evidence="1">
    <location>
        <begin position="47"/>
        <end position="67"/>
    </location>
</feature>
<dbReference type="EMBL" id="NGJU01000006">
    <property type="protein sequence ID" value="RST96617.1"/>
    <property type="molecule type" value="Genomic_DNA"/>
</dbReference>
<evidence type="ECO:0000313" key="4">
    <source>
        <dbReference type="EMBL" id="RST96617.1"/>
    </source>
</evidence>
<evidence type="ECO:0000256" key="1">
    <source>
        <dbReference type="SAM" id="MobiDB-lite"/>
    </source>
</evidence>
<dbReference type="OrthoDB" id="2339326at2"/>
<gene>
    <name evidence="4" type="ORF">CBF35_05135</name>
</gene>
<keyword evidence="2" id="KW-0732">Signal</keyword>
<dbReference type="AlphaFoldDB" id="A0A429ZSG1"/>